<dbReference type="Proteomes" id="UP000093199">
    <property type="component" value="Unassembled WGS sequence"/>
</dbReference>
<dbReference type="SUPFAM" id="SSF46689">
    <property type="entry name" value="Homeodomain-like"/>
    <property type="match status" value="1"/>
</dbReference>
<dbReference type="STRING" id="33978.A6M13_05295"/>
<dbReference type="InterPro" id="IPR042070">
    <property type="entry name" value="PucR_C-HTH_sf"/>
</dbReference>
<dbReference type="AlphaFoldDB" id="A0A1C0Y6Q2"/>
<evidence type="ECO:0000313" key="2">
    <source>
        <dbReference type="EMBL" id="OCS82815.1"/>
    </source>
</evidence>
<reference evidence="2 3" key="1">
    <citation type="submission" date="2016-07" db="EMBL/GenBank/DDBJ databases">
        <title>Caryophanon tenue genome sequencing.</title>
        <authorList>
            <person name="Verma A."/>
            <person name="Pal Y."/>
            <person name="Krishnamurthi S."/>
        </authorList>
    </citation>
    <scope>NUCLEOTIDE SEQUENCE [LARGE SCALE GENOMIC DNA]</scope>
    <source>
        <strain evidence="2 3">DSM 14152</strain>
    </source>
</reference>
<dbReference type="InterPro" id="IPR025736">
    <property type="entry name" value="PucR_C-HTH_dom"/>
</dbReference>
<dbReference type="Pfam" id="PF13556">
    <property type="entry name" value="HTH_30"/>
    <property type="match status" value="1"/>
</dbReference>
<dbReference type="InterPro" id="IPR009057">
    <property type="entry name" value="Homeodomain-like_sf"/>
</dbReference>
<dbReference type="InterPro" id="IPR051448">
    <property type="entry name" value="CdaR-like_regulators"/>
</dbReference>
<name>A0A1C0Y6Q2_9BACL</name>
<sequence>MQHVLLFLQRADPSQLVSYYETVIGALIDYDQRQDAQLLYTLQIYFEHNGNLNKTAKQLNLSLPGLRYRIEKIESLISVDIKTGDGRFQCQLALQFYYAVQAIHF</sequence>
<dbReference type="EMBL" id="MASJ01000039">
    <property type="protein sequence ID" value="OCS82815.1"/>
    <property type="molecule type" value="Genomic_DNA"/>
</dbReference>
<feature type="domain" description="PucR C-terminal helix-turn-helix" evidence="1">
    <location>
        <begin position="38"/>
        <end position="95"/>
    </location>
</feature>
<evidence type="ECO:0000259" key="1">
    <source>
        <dbReference type="Pfam" id="PF13556"/>
    </source>
</evidence>
<dbReference type="PANTHER" id="PTHR33744">
    <property type="entry name" value="CARBOHYDRATE DIACID REGULATOR"/>
    <property type="match status" value="1"/>
</dbReference>
<organism evidence="2 3">
    <name type="scientific">Caryophanon tenue</name>
    <dbReference type="NCBI Taxonomy" id="33978"/>
    <lineage>
        <taxon>Bacteria</taxon>
        <taxon>Bacillati</taxon>
        <taxon>Bacillota</taxon>
        <taxon>Bacilli</taxon>
        <taxon>Bacillales</taxon>
        <taxon>Caryophanaceae</taxon>
        <taxon>Caryophanon</taxon>
    </lineage>
</organism>
<evidence type="ECO:0000313" key="3">
    <source>
        <dbReference type="Proteomes" id="UP000093199"/>
    </source>
</evidence>
<comment type="caution">
    <text evidence="2">The sequence shown here is derived from an EMBL/GenBank/DDBJ whole genome shotgun (WGS) entry which is preliminary data.</text>
</comment>
<keyword evidence="3" id="KW-1185">Reference proteome</keyword>
<dbReference type="Gene3D" id="1.10.10.2840">
    <property type="entry name" value="PucR C-terminal helix-turn-helix domain"/>
    <property type="match status" value="1"/>
</dbReference>
<gene>
    <name evidence="2" type="ORF">A6M13_05295</name>
</gene>
<proteinExistence type="predicted"/>
<accession>A0A1C0Y6Q2</accession>
<protein>
    <recommendedName>
        <fullName evidence="1">PucR C-terminal helix-turn-helix domain-containing protein</fullName>
    </recommendedName>
</protein>